<evidence type="ECO:0000313" key="2">
    <source>
        <dbReference type="Proteomes" id="UP000282837"/>
    </source>
</evidence>
<sequence length="179" mass="18931">MLTIKDMTQLGKLVALHHGWAAAKAFKAYQMDEADRAVLARCALDLLGLFPAGPHPAGLMSAALAVALERKLSAPVQLVEGVLAVEGVPVLGAHRWVMMGGVIVDLALFRIAYAEDAPALLTKYIDLNFGPDKGLFVAPWKKQGSAGLTYVPRAVLPESAVTALMGEAYALIQQAKAAD</sequence>
<dbReference type="Proteomes" id="UP000282837">
    <property type="component" value="Unassembled WGS sequence"/>
</dbReference>
<protein>
    <submittedName>
        <fullName evidence="1">Uncharacterized protein</fullName>
    </submittedName>
</protein>
<name>A0A3S2UU90_9SPHN</name>
<keyword evidence="2" id="KW-1185">Reference proteome</keyword>
<reference evidence="1 2" key="1">
    <citation type="submission" date="2019-01" db="EMBL/GenBank/DDBJ databases">
        <authorList>
            <person name="Chen W.-M."/>
        </authorList>
    </citation>
    <scope>NUCLEOTIDE SEQUENCE [LARGE SCALE GENOMIC DNA]</scope>
    <source>
        <strain evidence="1 2">FSY-9</strain>
    </source>
</reference>
<proteinExistence type="predicted"/>
<dbReference type="EMBL" id="SACO01000006">
    <property type="protein sequence ID" value="RVU05119.1"/>
    <property type="molecule type" value="Genomic_DNA"/>
</dbReference>
<dbReference type="OrthoDB" id="7502176at2"/>
<gene>
    <name evidence="1" type="ORF">EOE18_10355</name>
</gene>
<evidence type="ECO:0000313" key="1">
    <source>
        <dbReference type="EMBL" id="RVU05119.1"/>
    </source>
</evidence>
<accession>A0A3S2UU90</accession>
<dbReference type="AlphaFoldDB" id="A0A3S2UU90"/>
<organism evidence="1 2">
    <name type="scientific">Novosphingobium umbonatum</name>
    <dbReference type="NCBI Taxonomy" id="1908524"/>
    <lineage>
        <taxon>Bacteria</taxon>
        <taxon>Pseudomonadati</taxon>
        <taxon>Pseudomonadota</taxon>
        <taxon>Alphaproteobacteria</taxon>
        <taxon>Sphingomonadales</taxon>
        <taxon>Sphingomonadaceae</taxon>
        <taxon>Novosphingobium</taxon>
    </lineage>
</organism>
<comment type="caution">
    <text evidence="1">The sequence shown here is derived from an EMBL/GenBank/DDBJ whole genome shotgun (WGS) entry which is preliminary data.</text>
</comment>
<dbReference type="RefSeq" id="WP_127709160.1">
    <property type="nucleotide sequence ID" value="NZ_SACO01000006.1"/>
</dbReference>